<evidence type="ECO:0000313" key="2">
    <source>
        <dbReference type="Proteomes" id="UP001403385"/>
    </source>
</evidence>
<dbReference type="Proteomes" id="UP001403385">
    <property type="component" value="Unassembled WGS sequence"/>
</dbReference>
<keyword evidence="2" id="KW-1185">Reference proteome</keyword>
<name>A0AAW9S8R4_9BACT</name>
<sequence>MKKMSDRIDLYNRYYTERNFDRAEVFLALREKYQIQDVLYPGSFVHITPAFIFPHVVFVDNDKNAKRFFNNLDQVKRIIEAKKDYTEEPTIEFLGQNYQAPLPLAENKIDLLISHYAGIISQPCKQYLRVGGLLLVNNSHADAGVAYLDKDYALIATIDPNRKSSILETNLHQYFIPQKQPVSINDLIISGKGIGYTKTADLYLFQRIA</sequence>
<protein>
    <submittedName>
        <fullName evidence="1">Uncharacterized protein</fullName>
    </submittedName>
</protein>
<dbReference type="RefSeq" id="WP_346819917.1">
    <property type="nucleotide sequence ID" value="NZ_JBDKWZ010000002.1"/>
</dbReference>
<dbReference type="EMBL" id="JBDKWZ010000002">
    <property type="protein sequence ID" value="MEN7547131.1"/>
    <property type="molecule type" value="Genomic_DNA"/>
</dbReference>
<comment type="caution">
    <text evidence="1">The sequence shown here is derived from an EMBL/GenBank/DDBJ whole genome shotgun (WGS) entry which is preliminary data.</text>
</comment>
<reference evidence="1 2" key="1">
    <citation type="submission" date="2024-04" db="EMBL/GenBank/DDBJ databases">
        <title>Novel genus in family Flammeovirgaceae.</title>
        <authorList>
            <person name="Nguyen T.H."/>
            <person name="Vuong T.Q."/>
            <person name="Le H."/>
            <person name="Kim S.-G."/>
        </authorList>
    </citation>
    <scope>NUCLEOTIDE SEQUENCE [LARGE SCALE GENOMIC DNA]</scope>
    <source>
        <strain evidence="1 2">JCM 23209</strain>
    </source>
</reference>
<gene>
    <name evidence="1" type="ORF">AAG747_04385</name>
</gene>
<organism evidence="1 2">
    <name type="scientific">Rapidithrix thailandica</name>
    <dbReference type="NCBI Taxonomy" id="413964"/>
    <lineage>
        <taxon>Bacteria</taxon>
        <taxon>Pseudomonadati</taxon>
        <taxon>Bacteroidota</taxon>
        <taxon>Cytophagia</taxon>
        <taxon>Cytophagales</taxon>
        <taxon>Flammeovirgaceae</taxon>
        <taxon>Rapidithrix</taxon>
    </lineage>
</organism>
<accession>A0AAW9S8R4</accession>
<dbReference type="AlphaFoldDB" id="A0AAW9S8R4"/>
<evidence type="ECO:0000313" key="1">
    <source>
        <dbReference type="EMBL" id="MEN7547131.1"/>
    </source>
</evidence>
<proteinExistence type="predicted"/>